<dbReference type="Gene3D" id="3.10.450.40">
    <property type="match status" value="2"/>
</dbReference>
<feature type="region of interest" description="Disordered" evidence="1">
    <location>
        <begin position="32"/>
        <end position="105"/>
    </location>
</feature>
<protein>
    <recommendedName>
        <fullName evidence="2">PepSY domain-containing protein</fullName>
    </recommendedName>
</protein>
<dbReference type="EMBL" id="JABAHY010000018">
    <property type="protein sequence ID" value="NLS10971.1"/>
    <property type="molecule type" value="Genomic_DNA"/>
</dbReference>
<evidence type="ECO:0000259" key="2">
    <source>
        <dbReference type="Pfam" id="PF03413"/>
    </source>
</evidence>
<feature type="domain" description="PepSY" evidence="2">
    <location>
        <begin position="106"/>
        <end position="159"/>
    </location>
</feature>
<sequence length="231" mass="24585">MSDSHGPIFRSTTSILSISAAAALALAACAPDDAVEDEDATQEDTAQDDQTQDDQQDDSVEAEDTSDDADTDAPEVDGAADDDATAEEDTTEDDAAEASGDHPVYQALEAALAEYPDGVITEFEDNTNDGGYVEVFVYDGSTEWELEVDSETLEIIDTEDDGIDSDDEQEAQAVEIDIAEALQTAEEESGAEPKDGELNTEGGTVVWEFEMTNDVEVYVDVATGEVVKTDS</sequence>
<comment type="caution">
    <text evidence="3">The sequence shown here is derived from an EMBL/GenBank/DDBJ whole genome shotgun (WGS) entry which is preliminary data.</text>
</comment>
<dbReference type="RefSeq" id="WP_168888454.1">
    <property type="nucleotide sequence ID" value="NZ_JABAHY010000018.1"/>
</dbReference>
<dbReference type="AlphaFoldDB" id="A0A7X8TLG8"/>
<dbReference type="Proteomes" id="UP000523139">
    <property type="component" value="Unassembled WGS sequence"/>
</dbReference>
<name>A0A7X8TLG8_9MICC</name>
<dbReference type="Pfam" id="PF03413">
    <property type="entry name" value="PepSY"/>
    <property type="match status" value="2"/>
</dbReference>
<evidence type="ECO:0000313" key="3">
    <source>
        <dbReference type="EMBL" id="NLS10971.1"/>
    </source>
</evidence>
<feature type="domain" description="PepSY" evidence="2">
    <location>
        <begin position="176"/>
        <end position="229"/>
    </location>
</feature>
<keyword evidence="4" id="KW-1185">Reference proteome</keyword>
<feature type="compositionally biased region" description="Acidic residues" evidence="1">
    <location>
        <begin position="33"/>
        <end position="96"/>
    </location>
</feature>
<evidence type="ECO:0000313" key="4">
    <source>
        <dbReference type="Proteomes" id="UP000523139"/>
    </source>
</evidence>
<gene>
    <name evidence="3" type="ORF">HGQ17_13395</name>
</gene>
<reference evidence="3 4" key="1">
    <citation type="submission" date="2020-04" db="EMBL/GenBank/DDBJ databases">
        <title>Nesterenkonia sp. nov., isolated from marine sediment.</title>
        <authorList>
            <person name="Zhang G."/>
        </authorList>
    </citation>
    <scope>NUCLEOTIDE SEQUENCE [LARGE SCALE GENOMIC DNA]</scope>
    <source>
        <strain evidence="3 4">MY13</strain>
    </source>
</reference>
<organism evidence="3 4">
    <name type="scientific">Nesterenkonia sedimenti</name>
    <dbReference type="NCBI Taxonomy" id="1463632"/>
    <lineage>
        <taxon>Bacteria</taxon>
        <taxon>Bacillati</taxon>
        <taxon>Actinomycetota</taxon>
        <taxon>Actinomycetes</taxon>
        <taxon>Micrococcales</taxon>
        <taxon>Micrococcaceae</taxon>
        <taxon>Nesterenkonia</taxon>
    </lineage>
</organism>
<evidence type="ECO:0000256" key="1">
    <source>
        <dbReference type="SAM" id="MobiDB-lite"/>
    </source>
</evidence>
<accession>A0A7X8TLG8</accession>
<proteinExistence type="predicted"/>
<dbReference type="InterPro" id="IPR025711">
    <property type="entry name" value="PepSY"/>
</dbReference>